<dbReference type="InterPro" id="IPR000905">
    <property type="entry name" value="Gcp-like_dom"/>
</dbReference>
<comment type="catalytic activity">
    <reaction evidence="7 8">
        <text>L-threonylcarbamoyladenylate + adenosine(37) in tRNA = N(6)-L-threonylcarbamoyladenosine(37) in tRNA + AMP + H(+)</text>
        <dbReference type="Rhea" id="RHEA:37059"/>
        <dbReference type="Rhea" id="RHEA-COMP:10162"/>
        <dbReference type="Rhea" id="RHEA-COMP:10163"/>
        <dbReference type="ChEBI" id="CHEBI:15378"/>
        <dbReference type="ChEBI" id="CHEBI:73682"/>
        <dbReference type="ChEBI" id="CHEBI:74411"/>
        <dbReference type="ChEBI" id="CHEBI:74418"/>
        <dbReference type="ChEBI" id="CHEBI:456215"/>
        <dbReference type="EC" id="2.3.1.234"/>
    </reaction>
</comment>
<dbReference type="GO" id="GO:0005506">
    <property type="term" value="F:iron ion binding"/>
    <property type="evidence" value="ECO:0007669"/>
    <property type="project" value="UniProtKB-UniRule"/>
</dbReference>
<evidence type="ECO:0000256" key="4">
    <source>
        <dbReference type="ARBA" id="ARBA00022723"/>
    </source>
</evidence>
<feature type="binding site" evidence="8">
    <location>
        <position position="224"/>
    </location>
    <ligand>
        <name>substrate</name>
    </ligand>
</feature>
<comment type="subcellular location">
    <subcellularLocation>
        <location evidence="8">Cytoplasm</location>
    </subcellularLocation>
</comment>
<keyword evidence="3 8" id="KW-0819">tRNA processing</keyword>
<dbReference type="FunFam" id="3.30.420.40:FF:000040">
    <property type="entry name" value="tRNA N6-adenosine threonylcarbamoyltransferase"/>
    <property type="match status" value="1"/>
</dbReference>
<feature type="binding site" evidence="8">
    <location>
        <position position="319"/>
    </location>
    <ligand>
        <name>substrate</name>
    </ligand>
</feature>
<gene>
    <name evidence="8" type="primary">tsaD</name>
    <name evidence="10" type="ORF">C7382_10617</name>
</gene>
<dbReference type="GO" id="GO:0005737">
    <property type="term" value="C:cytoplasm"/>
    <property type="evidence" value="ECO:0007669"/>
    <property type="project" value="UniProtKB-SubCell"/>
</dbReference>
<comment type="cofactor">
    <cofactor evidence="8">
        <name>Fe(2+)</name>
        <dbReference type="ChEBI" id="CHEBI:29033"/>
    </cofactor>
    <text evidence="8">Binds 1 Fe(2+) ion per subunit.</text>
</comment>
<evidence type="ECO:0000256" key="5">
    <source>
        <dbReference type="ARBA" id="ARBA00023004"/>
    </source>
</evidence>
<dbReference type="InterPro" id="IPR017860">
    <property type="entry name" value="Peptidase_M22_CS"/>
</dbReference>
<dbReference type="HAMAP" id="MF_01445">
    <property type="entry name" value="TsaD"/>
    <property type="match status" value="1"/>
</dbReference>
<name>A0A2U1FHC3_9PORP</name>
<dbReference type="Pfam" id="PF00814">
    <property type="entry name" value="TsaD"/>
    <property type="match status" value="1"/>
</dbReference>
<comment type="function">
    <text evidence="8">Required for the formation of a threonylcarbamoyl group on adenosine at position 37 (t(6)A37) in tRNAs that read codons beginning with adenine. Is involved in the transfer of the threonylcarbamoyl moiety of threonylcarbamoyl-AMP (TC-AMP) to the N6 group of A37, together with TsaE and TsaB. TsaD likely plays a direct catalytic role in this reaction.</text>
</comment>
<dbReference type="EC" id="2.3.1.234" evidence="8"/>
<dbReference type="InterPro" id="IPR043129">
    <property type="entry name" value="ATPase_NBD"/>
</dbReference>
<sequence length="378" mass="41228">MGLALFCCKNIIYSVANGILREYSFFCKKKPRDQKAEMKKEVIILGIESSCDDTSAAVIRNETILSNVIAGQAVHNAYGGVVPELASRAHQQNIVPVVSEAIKRAGIRKEDIDAIAFTRGPGLLGSLLVGTSFAKGLSLSLGVPMLEVNHLHAHVLANFLREPDEEVQHPSFPFLCLLVSGGNSQIILVRSHYDMKVIGQTIDDAAGEAFDKCAKVMGLGYPGGPIVNKLANEGNPKAFQFARPHVGGYDYSFSGLKTSFLYTLRDELALDPDFIEKNKADLCASLQHTVIDILMKKLRQAAKDHGIKEVAVAGGVSANTGLRDAFHDHARRYGWKVYIPKFAYTTDNAAMVAISGYYKYLQGDFCSIDAVPFSRITI</sequence>
<evidence type="ECO:0000256" key="3">
    <source>
        <dbReference type="ARBA" id="ARBA00022694"/>
    </source>
</evidence>
<dbReference type="EMBL" id="QEKY01000006">
    <property type="protein sequence ID" value="PVZ11557.1"/>
    <property type="molecule type" value="Genomic_DNA"/>
</dbReference>
<feature type="binding site" evidence="8">
    <location>
        <position position="150"/>
    </location>
    <ligand>
        <name>Fe cation</name>
        <dbReference type="ChEBI" id="CHEBI:24875"/>
    </ligand>
</feature>
<protein>
    <recommendedName>
        <fullName evidence="8">tRNA N6-adenosine threonylcarbamoyltransferase</fullName>
        <ecNumber evidence="8">2.3.1.234</ecNumber>
    </recommendedName>
    <alternativeName>
        <fullName evidence="8">N6-L-threonylcarbamoyladenine synthase</fullName>
        <shortName evidence="8">t(6)A synthase</shortName>
    </alternativeName>
    <alternativeName>
        <fullName evidence="8">t(6)A37 threonylcarbamoyladenosine biosynthesis protein TsaD</fullName>
    </alternativeName>
    <alternativeName>
        <fullName evidence="8">tRNA threonylcarbamoyladenosine biosynthesis protein TsaD</fullName>
    </alternativeName>
</protein>
<dbReference type="PROSITE" id="PS01016">
    <property type="entry name" value="GLYCOPROTEASE"/>
    <property type="match status" value="1"/>
</dbReference>
<feature type="binding site" evidence="8">
    <location>
        <position position="211"/>
    </location>
    <ligand>
        <name>substrate</name>
    </ligand>
</feature>
<dbReference type="FunFam" id="3.30.420.40:FF:000012">
    <property type="entry name" value="tRNA N6-adenosine threonylcarbamoyltransferase"/>
    <property type="match status" value="1"/>
</dbReference>
<evidence type="ECO:0000256" key="1">
    <source>
        <dbReference type="ARBA" id="ARBA00022490"/>
    </source>
</evidence>
<feature type="binding site" evidence="8">
    <location>
        <position position="154"/>
    </location>
    <ligand>
        <name>Fe cation</name>
        <dbReference type="ChEBI" id="CHEBI:24875"/>
    </ligand>
</feature>
<dbReference type="AlphaFoldDB" id="A0A2U1FHC3"/>
<keyword evidence="2 8" id="KW-0808">Transferase</keyword>
<evidence type="ECO:0000256" key="8">
    <source>
        <dbReference type="HAMAP-Rule" id="MF_01445"/>
    </source>
</evidence>
<dbReference type="PANTHER" id="PTHR11735:SF6">
    <property type="entry name" value="TRNA N6-ADENOSINE THREONYLCARBAMOYLTRANSFERASE, MITOCHONDRIAL"/>
    <property type="match status" value="1"/>
</dbReference>
<accession>A0A2U1FHC3</accession>
<evidence type="ECO:0000259" key="9">
    <source>
        <dbReference type="Pfam" id="PF00814"/>
    </source>
</evidence>
<organism evidence="10 11">
    <name type="scientific">Porphyromonas loveana</name>
    <dbReference type="NCBI Taxonomy" id="1884669"/>
    <lineage>
        <taxon>Bacteria</taxon>
        <taxon>Pseudomonadati</taxon>
        <taxon>Bacteroidota</taxon>
        <taxon>Bacteroidia</taxon>
        <taxon>Bacteroidales</taxon>
        <taxon>Porphyromonadaceae</taxon>
        <taxon>Porphyromonas</taxon>
    </lineage>
</organism>
<comment type="caution">
    <text evidence="8">Lacks conserved residue(s) required for the propagation of feature annotation.</text>
</comment>
<comment type="caution">
    <text evidence="10">The sequence shown here is derived from an EMBL/GenBank/DDBJ whole genome shotgun (WGS) entry which is preliminary data.</text>
</comment>
<keyword evidence="4 8" id="KW-0479">Metal-binding</keyword>
<feature type="binding site" evidence="8">
    <location>
        <position position="347"/>
    </location>
    <ligand>
        <name>Fe cation</name>
        <dbReference type="ChEBI" id="CHEBI:24875"/>
    </ligand>
</feature>
<keyword evidence="5 8" id="KW-0408">Iron</keyword>
<keyword evidence="11" id="KW-1185">Reference proteome</keyword>
<dbReference type="PANTHER" id="PTHR11735">
    <property type="entry name" value="TRNA N6-ADENOSINE THREONYLCARBAMOYLTRANSFERASE"/>
    <property type="match status" value="1"/>
</dbReference>
<comment type="similarity">
    <text evidence="8">Belongs to the KAE1 / TsaD family.</text>
</comment>
<dbReference type="CDD" id="cd24133">
    <property type="entry name" value="ASKHA_NBD_TsaD_bac"/>
    <property type="match status" value="1"/>
</dbReference>
<dbReference type="NCBIfam" id="TIGR00329">
    <property type="entry name" value="gcp_kae1"/>
    <property type="match status" value="1"/>
</dbReference>
<dbReference type="InterPro" id="IPR017861">
    <property type="entry name" value="KAE1/TsaD"/>
</dbReference>
<evidence type="ECO:0000256" key="6">
    <source>
        <dbReference type="ARBA" id="ARBA00023315"/>
    </source>
</evidence>
<dbReference type="Proteomes" id="UP000245462">
    <property type="component" value="Unassembled WGS sequence"/>
</dbReference>
<dbReference type="GO" id="GO:0061711">
    <property type="term" value="F:tRNA N(6)-L-threonylcarbamoyladenine synthase activity"/>
    <property type="evidence" value="ECO:0007669"/>
    <property type="project" value="UniProtKB-EC"/>
</dbReference>
<reference evidence="10 11" key="1">
    <citation type="submission" date="2018-04" db="EMBL/GenBank/DDBJ databases">
        <title>Genomic Encyclopedia of Type Strains, Phase IV (KMG-IV): sequencing the most valuable type-strain genomes for metagenomic binning, comparative biology and taxonomic classification.</title>
        <authorList>
            <person name="Goeker M."/>
        </authorList>
    </citation>
    <scope>NUCLEOTIDE SEQUENCE [LARGE SCALE GENOMIC DNA]</scope>
    <source>
        <strain evidence="10 11">DSM 28520</strain>
    </source>
</reference>
<proteinExistence type="inferred from homology"/>
<keyword evidence="1 8" id="KW-0963">Cytoplasm</keyword>
<evidence type="ECO:0000313" key="11">
    <source>
        <dbReference type="Proteomes" id="UP000245462"/>
    </source>
</evidence>
<dbReference type="GO" id="GO:0002949">
    <property type="term" value="P:tRNA threonylcarbamoyladenosine modification"/>
    <property type="evidence" value="ECO:0007669"/>
    <property type="project" value="UniProtKB-UniRule"/>
</dbReference>
<dbReference type="InterPro" id="IPR022450">
    <property type="entry name" value="TsaD"/>
</dbReference>
<feature type="binding site" evidence="8">
    <location>
        <begin position="178"/>
        <end position="182"/>
    </location>
    <ligand>
        <name>substrate</name>
    </ligand>
</feature>
<feature type="domain" description="Gcp-like" evidence="9">
    <location>
        <begin position="63"/>
        <end position="353"/>
    </location>
</feature>
<keyword evidence="6 8" id="KW-0012">Acyltransferase</keyword>
<evidence type="ECO:0000256" key="7">
    <source>
        <dbReference type="ARBA" id="ARBA00048117"/>
    </source>
</evidence>
<dbReference type="Gene3D" id="3.30.420.40">
    <property type="match status" value="2"/>
</dbReference>
<dbReference type="SUPFAM" id="SSF53067">
    <property type="entry name" value="Actin-like ATPase domain"/>
    <property type="match status" value="2"/>
</dbReference>
<evidence type="ECO:0000313" key="10">
    <source>
        <dbReference type="EMBL" id="PVZ11557.1"/>
    </source>
</evidence>
<dbReference type="PRINTS" id="PR00789">
    <property type="entry name" value="OSIALOPTASE"/>
</dbReference>
<evidence type="ECO:0000256" key="2">
    <source>
        <dbReference type="ARBA" id="ARBA00022679"/>
    </source>
</evidence>
<dbReference type="NCBIfam" id="TIGR03723">
    <property type="entry name" value="T6A_TsaD_YgjD"/>
    <property type="match status" value="1"/>
</dbReference>